<feature type="transmembrane region" description="Helical" evidence="10">
    <location>
        <begin position="215"/>
        <end position="234"/>
    </location>
</feature>
<keyword evidence="8 10" id="KW-0472">Membrane</keyword>
<dbReference type="PANTHER" id="PTHR32361">
    <property type="entry name" value="FERRIC/CUPRIC REDUCTASE TRANSMEMBRANE COMPONENT"/>
    <property type="match status" value="1"/>
</dbReference>
<gene>
    <name evidence="12" type="ORF">PV08_01086</name>
</gene>
<dbReference type="InterPro" id="IPR017938">
    <property type="entry name" value="Riboflavin_synthase-like_b-brl"/>
</dbReference>
<evidence type="ECO:0000256" key="1">
    <source>
        <dbReference type="ARBA" id="ARBA00004141"/>
    </source>
</evidence>
<dbReference type="CDD" id="cd06186">
    <property type="entry name" value="NOX_Duox_like_FAD_NADP"/>
    <property type="match status" value="1"/>
</dbReference>
<comment type="subcellular location">
    <subcellularLocation>
        <location evidence="1">Membrane</location>
        <topology evidence="1">Multi-pass membrane protein</topology>
    </subcellularLocation>
</comment>
<feature type="transmembrane region" description="Helical" evidence="10">
    <location>
        <begin position="241"/>
        <end position="260"/>
    </location>
</feature>
<keyword evidence="4 10" id="KW-0812">Transmembrane</keyword>
<evidence type="ECO:0000259" key="11">
    <source>
        <dbReference type="PROSITE" id="PS51384"/>
    </source>
</evidence>
<dbReference type="Pfam" id="PF08030">
    <property type="entry name" value="NAD_binding_6"/>
    <property type="match status" value="1"/>
</dbReference>
<dbReference type="OrthoDB" id="10006946at2759"/>
<keyword evidence="3" id="KW-0813">Transport</keyword>
<dbReference type="GO" id="GO:0006879">
    <property type="term" value="P:intracellular iron ion homeostasis"/>
    <property type="evidence" value="ECO:0007669"/>
    <property type="project" value="TreeGrafter"/>
</dbReference>
<dbReference type="EMBL" id="KN847492">
    <property type="protein sequence ID" value="KIW20511.1"/>
    <property type="molecule type" value="Genomic_DNA"/>
</dbReference>
<evidence type="ECO:0000256" key="10">
    <source>
        <dbReference type="SAM" id="Phobius"/>
    </source>
</evidence>
<dbReference type="InterPro" id="IPR013130">
    <property type="entry name" value="Fe3_Rdtase_TM_dom"/>
</dbReference>
<dbReference type="GO" id="GO:0006826">
    <property type="term" value="P:iron ion transport"/>
    <property type="evidence" value="ECO:0007669"/>
    <property type="project" value="TreeGrafter"/>
</dbReference>
<evidence type="ECO:0000313" key="13">
    <source>
        <dbReference type="Proteomes" id="UP000053328"/>
    </source>
</evidence>
<dbReference type="AlphaFoldDB" id="A0A0D1YZ37"/>
<dbReference type="PROSITE" id="PS51384">
    <property type="entry name" value="FAD_FR"/>
    <property type="match status" value="1"/>
</dbReference>
<comment type="similarity">
    <text evidence="2">Belongs to the ferric reductase (FRE) family.</text>
</comment>
<protein>
    <recommendedName>
        <fullName evidence="11">FAD-binding FR-type domain-containing protein</fullName>
    </recommendedName>
</protein>
<evidence type="ECO:0000256" key="9">
    <source>
        <dbReference type="ARBA" id="ARBA00023180"/>
    </source>
</evidence>
<dbReference type="Proteomes" id="UP000053328">
    <property type="component" value="Unassembled WGS sequence"/>
</dbReference>
<keyword evidence="6" id="KW-0560">Oxidoreductase</keyword>
<accession>A0A0D1YZ37</accession>
<dbReference type="STRING" id="91928.A0A0D1YZ37"/>
<dbReference type="Gene3D" id="3.40.50.80">
    <property type="entry name" value="Nucleotide-binding domain of ferredoxin-NADP reductase (FNR) module"/>
    <property type="match status" value="1"/>
</dbReference>
<evidence type="ECO:0000256" key="7">
    <source>
        <dbReference type="ARBA" id="ARBA00023065"/>
    </source>
</evidence>
<feature type="transmembrane region" description="Helical" evidence="10">
    <location>
        <begin position="25"/>
        <end position="45"/>
    </location>
</feature>
<feature type="domain" description="FAD-binding FR-type" evidence="11">
    <location>
        <begin position="308"/>
        <end position="421"/>
    </location>
</feature>
<dbReference type="GO" id="GO:0015677">
    <property type="term" value="P:copper ion import"/>
    <property type="evidence" value="ECO:0007669"/>
    <property type="project" value="TreeGrafter"/>
</dbReference>
<dbReference type="SUPFAM" id="SSF63380">
    <property type="entry name" value="Riboflavin synthase domain-like"/>
    <property type="match status" value="1"/>
</dbReference>
<dbReference type="GO" id="GO:0005886">
    <property type="term" value="C:plasma membrane"/>
    <property type="evidence" value="ECO:0007669"/>
    <property type="project" value="TreeGrafter"/>
</dbReference>
<evidence type="ECO:0000256" key="5">
    <source>
        <dbReference type="ARBA" id="ARBA00022989"/>
    </source>
</evidence>
<dbReference type="GO" id="GO:0000293">
    <property type="term" value="F:ferric-chelate reductase activity"/>
    <property type="evidence" value="ECO:0007669"/>
    <property type="project" value="TreeGrafter"/>
</dbReference>
<evidence type="ECO:0000256" key="6">
    <source>
        <dbReference type="ARBA" id="ARBA00023002"/>
    </source>
</evidence>
<evidence type="ECO:0000256" key="8">
    <source>
        <dbReference type="ARBA" id="ARBA00023136"/>
    </source>
</evidence>
<evidence type="ECO:0000256" key="2">
    <source>
        <dbReference type="ARBA" id="ARBA00006278"/>
    </source>
</evidence>
<dbReference type="Pfam" id="PF01794">
    <property type="entry name" value="Ferric_reduct"/>
    <property type="match status" value="1"/>
</dbReference>
<sequence>MAYKFVGLSPEQIEARRHALDRAGWYAWLSPLVLMAVVGVCRRVLAFWSSVGHGRGQGQGHAHKLPKLPVLLRRLNWVLGTTYLSPEFGPLSVQVCGVAYTGWLLYLVFRGTGEDYMHVTKAFGHVGVSQMPLQYLLSVKWPASSSSSSSSSSFPYGPVRSFAAGTLSHEKLNVYHRLLGRVVHAFLAAHAVLYLRFFAQMGWLEKRVRDWDVRFGLLAFWALNALALLSVPAIRRRAYHALFWRSHVVLGVAVPLFVFAHVKYTRVYVAQVAIVWAVNFVVRTRASEIGQVTCENVQGTIATTTTTTTPIGGTVTTGTERTKTSVLVKVKIIAKKGGRLAKATPGQHVFLHSSSGGGGVAAKNPFTIVSVTTEANKEGVELVLVVRGLGGPGTKGLADLAKTGKKVDMRVEGPYGNAHDDVDRLVNAGTASPVLLVAGGVGATYTIPIYMSLLNHARKTGKRQGILEMVWLVKGVGDAAWGVEILRQLHDERIDVDLYITGEDPDPSLAQGSDLPSEPEIHGLKIHAVGRRPDLTPEVDGFFTASASNGGDVHHALSDEGAAEVNVFVCGPSSLSADLRKVVGRHVGGKGRQVRWIEEAFGFGGS</sequence>
<reference evidence="12 13" key="1">
    <citation type="submission" date="2015-01" db="EMBL/GenBank/DDBJ databases">
        <title>The Genome Sequence of Exophiala spinifera CBS89968.</title>
        <authorList>
            <consortium name="The Broad Institute Genomics Platform"/>
            <person name="Cuomo C."/>
            <person name="de Hoog S."/>
            <person name="Gorbushina A."/>
            <person name="Stielow B."/>
            <person name="Teixiera M."/>
            <person name="Abouelleil A."/>
            <person name="Chapman S.B."/>
            <person name="Priest M."/>
            <person name="Young S.K."/>
            <person name="Wortman J."/>
            <person name="Nusbaum C."/>
            <person name="Birren B."/>
        </authorList>
    </citation>
    <scope>NUCLEOTIDE SEQUENCE [LARGE SCALE GENOMIC DNA]</scope>
    <source>
        <strain evidence="12 13">CBS 89968</strain>
    </source>
</reference>
<dbReference type="VEuPathDB" id="FungiDB:PV08_01086"/>
<evidence type="ECO:0000256" key="3">
    <source>
        <dbReference type="ARBA" id="ARBA00022448"/>
    </source>
</evidence>
<name>A0A0D1YZ37_9EURO</name>
<keyword evidence="9" id="KW-0325">Glycoprotein</keyword>
<evidence type="ECO:0000256" key="4">
    <source>
        <dbReference type="ARBA" id="ARBA00022692"/>
    </source>
</evidence>
<evidence type="ECO:0000313" key="12">
    <source>
        <dbReference type="EMBL" id="KIW20511.1"/>
    </source>
</evidence>
<keyword evidence="5 10" id="KW-1133">Transmembrane helix</keyword>
<dbReference type="Gene3D" id="2.40.30.10">
    <property type="entry name" value="Translation factors"/>
    <property type="match status" value="1"/>
</dbReference>
<dbReference type="InterPro" id="IPR051410">
    <property type="entry name" value="Ferric/Cupric_Reductase"/>
</dbReference>
<keyword evidence="7" id="KW-0406">Ion transport</keyword>
<dbReference type="SUPFAM" id="SSF52343">
    <property type="entry name" value="Ferredoxin reductase-like, C-terminal NADP-linked domain"/>
    <property type="match status" value="1"/>
</dbReference>
<dbReference type="RefSeq" id="XP_016240727.1">
    <property type="nucleotide sequence ID" value="XM_016375451.1"/>
</dbReference>
<dbReference type="HOGENOM" id="CLU_019268_1_0_1"/>
<dbReference type="InterPro" id="IPR017927">
    <property type="entry name" value="FAD-bd_FR_type"/>
</dbReference>
<dbReference type="InterPro" id="IPR013121">
    <property type="entry name" value="Fe_red_NAD-bd_6"/>
</dbReference>
<proteinExistence type="inferred from homology"/>
<dbReference type="InterPro" id="IPR039261">
    <property type="entry name" value="FNR_nucleotide-bd"/>
</dbReference>
<feature type="transmembrane region" description="Helical" evidence="10">
    <location>
        <begin position="178"/>
        <end position="195"/>
    </location>
</feature>
<feature type="transmembrane region" description="Helical" evidence="10">
    <location>
        <begin position="266"/>
        <end position="282"/>
    </location>
</feature>
<dbReference type="PANTHER" id="PTHR32361:SF9">
    <property type="entry name" value="FERRIC REDUCTASE TRANSMEMBRANE COMPONENT 3-RELATED"/>
    <property type="match status" value="1"/>
</dbReference>
<keyword evidence="13" id="KW-1185">Reference proteome</keyword>
<organism evidence="12 13">
    <name type="scientific">Exophiala spinifera</name>
    <dbReference type="NCBI Taxonomy" id="91928"/>
    <lineage>
        <taxon>Eukaryota</taxon>
        <taxon>Fungi</taxon>
        <taxon>Dikarya</taxon>
        <taxon>Ascomycota</taxon>
        <taxon>Pezizomycotina</taxon>
        <taxon>Eurotiomycetes</taxon>
        <taxon>Chaetothyriomycetidae</taxon>
        <taxon>Chaetothyriales</taxon>
        <taxon>Herpotrichiellaceae</taxon>
        <taxon>Exophiala</taxon>
    </lineage>
</organism>
<dbReference type="GeneID" id="27328169"/>